<dbReference type="RefSeq" id="WP_215583204.1">
    <property type="nucleotide sequence ID" value="NZ_CP073754.1"/>
</dbReference>
<feature type="transmembrane region" description="Helical" evidence="6">
    <location>
        <begin position="703"/>
        <end position="727"/>
    </location>
</feature>
<sequence>MQQLKLALKLLRRDLRAGELSLLIFALLIAVGSTAAITLFSDRMTRSMSNQASEFLAADLAIAGANPIPPAWLDQAGTLGLKQAQVTEFNSMLLENNEMLLASVKAVSAYYPLRGSLKIAGADGLSQIKIQHGPEPGSVWVEQRVLTALGLELGASLTIGEQTLRISRILLYEPDKRSTFYNFAPRVLMHQQDLAATAVIQPGSHVQYVFQFSGEPLALSSFEDSLKTQLKPGQRLMDIHTDRPELGAALQRTSQYLGLSSVVVVLIAGVAIAMSAQRYSERHFNTAALWRCMGYPQNAMLRLFVYQFLLLGILCSVAGCGLGWLAQQGLFWVLADLLPAELAAPGLMAYAAGFITGMVILLGFALPPLLRLGRVPPLRVLRRELSPLPNSARLVYGLALSLMAALIWRYTADLKLTALILGSGALALLVLSGLIWVFLSLVSRLFLRMNLQWRFGLRGLLRNRQGSISQILAFGITLTALALSSVVRNDMLNNWLKQLPADAPNYFALNIFPEQVNQVQDYLQQAGINSNRFYPVVRGRLTAINTEPVQQRVVKDSQGEAATQRELSLTWSDSLPADNQVVAGGVWQADQPGQVSIEQKLAESLKILPGDRLSFSIGGSEVSAIVVNIRTVQWDTMRPNFYMIFSPGTLTDFPSTFITSFYVAEHLKPALNGLLKQFPATTLLELDMILAQFKTMLHQVTTAINLLLCFAVLAGLMVLFATVYASLDQRLYEAALLRTLGASRRFLRRAQLIEFLLLGSLAGLLAALASELIIYALYSQLLHMAYQPNFRLWASLPAIGAVLVSLPGLWGAREAVNQSPLAVLKRQ</sequence>
<dbReference type="GO" id="GO:0005886">
    <property type="term" value="C:plasma membrane"/>
    <property type="evidence" value="ECO:0007669"/>
    <property type="project" value="UniProtKB-SubCell"/>
</dbReference>
<evidence type="ECO:0000313" key="8">
    <source>
        <dbReference type="EMBL" id="QWF71419.1"/>
    </source>
</evidence>
<protein>
    <submittedName>
        <fullName evidence="8">FtsX-like permease family protein</fullName>
    </submittedName>
</protein>
<reference evidence="8" key="1">
    <citation type="submission" date="2021-04" db="EMBL/GenBank/DDBJ databases">
        <title>Draft genome sequence data of methanotrophic Methylovulum sp. strain S1L and Methylomonas sp. strain S2AM isolated from boreal lake water columns.</title>
        <authorList>
            <person name="Rissanen A.J."/>
            <person name="Mangayil R."/>
            <person name="Svenning M.M."/>
            <person name="Khanongnuch R."/>
        </authorList>
    </citation>
    <scope>NUCLEOTIDE SEQUENCE</scope>
    <source>
        <strain evidence="8">S2AM</strain>
    </source>
</reference>
<dbReference type="InterPro" id="IPR038766">
    <property type="entry name" value="Membrane_comp_ABC_pdt"/>
</dbReference>
<dbReference type="Pfam" id="PF02687">
    <property type="entry name" value="FtsX"/>
    <property type="match status" value="2"/>
</dbReference>
<evidence type="ECO:0000256" key="5">
    <source>
        <dbReference type="ARBA" id="ARBA00023136"/>
    </source>
</evidence>
<keyword evidence="4 6" id="KW-1133">Transmembrane helix</keyword>
<evidence type="ECO:0000256" key="4">
    <source>
        <dbReference type="ARBA" id="ARBA00022989"/>
    </source>
</evidence>
<accession>A0A975RAL2</accession>
<dbReference type="PANTHER" id="PTHR30287">
    <property type="entry name" value="MEMBRANE COMPONENT OF PREDICTED ABC SUPERFAMILY METABOLITE UPTAKE TRANSPORTER"/>
    <property type="match status" value="1"/>
</dbReference>
<feature type="transmembrane region" description="Helical" evidence="6">
    <location>
        <begin position="20"/>
        <end position="40"/>
    </location>
</feature>
<evidence type="ECO:0000256" key="3">
    <source>
        <dbReference type="ARBA" id="ARBA00022692"/>
    </source>
</evidence>
<gene>
    <name evidence="8" type="ORF">KEF85_02730</name>
</gene>
<organism evidence="8 9">
    <name type="scientific">Methylomonas paludis</name>
    <dbReference type="NCBI Taxonomy" id="1173101"/>
    <lineage>
        <taxon>Bacteria</taxon>
        <taxon>Pseudomonadati</taxon>
        <taxon>Pseudomonadota</taxon>
        <taxon>Gammaproteobacteria</taxon>
        <taxon>Methylococcales</taxon>
        <taxon>Methylococcaceae</taxon>
        <taxon>Methylomonas</taxon>
    </lineage>
</organism>
<dbReference type="PANTHER" id="PTHR30287:SF1">
    <property type="entry name" value="INNER MEMBRANE PROTEIN"/>
    <property type="match status" value="1"/>
</dbReference>
<dbReference type="InterPro" id="IPR003838">
    <property type="entry name" value="ABC3_permease_C"/>
</dbReference>
<evidence type="ECO:0000256" key="2">
    <source>
        <dbReference type="ARBA" id="ARBA00022475"/>
    </source>
</evidence>
<feature type="domain" description="ABC3 transporter permease C-terminal" evidence="7">
    <location>
        <begin position="706"/>
        <end position="820"/>
    </location>
</feature>
<dbReference type="KEGG" id="mpad:KEF85_02730"/>
<dbReference type="AlphaFoldDB" id="A0A975RAL2"/>
<feature type="transmembrane region" description="Helical" evidence="6">
    <location>
        <begin position="416"/>
        <end position="447"/>
    </location>
</feature>
<feature type="transmembrane region" description="Helical" evidence="6">
    <location>
        <begin position="256"/>
        <end position="276"/>
    </location>
</feature>
<comment type="subcellular location">
    <subcellularLocation>
        <location evidence="1">Cell membrane</location>
        <topology evidence="1">Multi-pass membrane protein</topology>
    </subcellularLocation>
</comment>
<evidence type="ECO:0000259" key="7">
    <source>
        <dbReference type="Pfam" id="PF02687"/>
    </source>
</evidence>
<feature type="transmembrane region" description="Helical" evidence="6">
    <location>
        <begin position="347"/>
        <end position="370"/>
    </location>
</feature>
<name>A0A975RAL2_9GAMM</name>
<feature type="transmembrane region" description="Helical" evidence="6">
    <location>
        <begin position="303"/>
        <end position="327"/>
    </location>
</feature>
<feature type="transmembrane region" description="Helical" evidence="6">
    <location>
        <begin position="468"/>
        <end position="487"/>
    </location>
</feature>
<evidence type="ECO:0000256" key="1">
    <source>
        <dbReference type="ARBA" id="ARBA00004651"/>
    </source>
</evidence>
<dbReference type="Proteomes" id="UP000676649">
    <property type="component" value="Chromosome"/>
</dbReference>
<evidence type="ECO:0000256" key="6">
    <source>
        <dbReference type="SAM" id="Phobius"/>
    </source>
</evidence>
<keyword evidence="2" id="KW-1003">Cell membrane</keyword>
<feature type="transmembrane region" description="Helical" evidence="6">
    <location>
        <begin position="391"/>
        <end position="410"/>
    </location>
</feature>
<feature type="domain" description="ABC3 transporter permease C-terminal" evidence="7">
    <location>
        <begin position="260"/>
        <end position="377"/>
    </location>
</feature>
<keyword evidence="5 6" id="KW-0472">Membrane</keyword>
<feature type="transmembrane region" description="Helical" evidence="6">
    <location>
        <begin position="790"/>
        <end position="810"/>
    </location>
</feature>
<evidence type="ECO:0000313" key="9">
    <source>
        <dbReference type="Proteomes" id="UP000676649"/>
    </source>
</evidence>
<keyword evidence="3 6" id="KW-0812">Transmembrane</keyword>
<keyword evidence="9" id="KW-1185">Reference proteome</keyword>
<feature type="transmembrane region" description="Helical" evidence="6">
    <location>
        <begin position="755"/>
        <end position="778"/>
    </location>
</feature>
<proteinExistence type="predicted"/>
<dbReference type="EMBL" id="CP073754">
    <property type="protein sequence ID" value="QWF71419.1"/>
    <property type="molecule type" value="Genomic_DNA"/>
</dbReference>